<sequence>MSDIGKWASEGDSVSQRVFEEVGLILAQSLKPLLKELEIECLLFGGQISRSFHCMESIVRDELKDITALKLISVVTSIENAPLWGALQSIENNENV</sequence>
<organism evidence="1">
    <name type="scientific">bioreactor metagenome</name>
    <dbReference type="NCBI Taxonomy" id="1076179"/>
    <lineage>
        <taxon>unclassified sequences</taxon>
        <taxon>metagenomes</taxon>
        <taxon>ecological metagenomes</taxon>
    </lineage>
</organism>
<comment type="caution">
    <text evidence="1">The sequence shown here is derived from an EMBL/GenBank/DDBJ whole genome shotgun (WGS) entry which is preliminary data.</text>
</comment>
<accession>A0A645GCK1</accession>
<name>A0A645GCK1_9ZZZZ</name>
<dbReference type="AlphaFoldDB" id="A0A645GCK1"/>
<dbReference type="EMBL" id="VSSQ01073253">
    <property type="protein sequence ID" value="MPN24405.1"/>
    <property type="molecule type" value="Genomic_DNA"/>
</dbReference>
<proteinExistence type="predicted"/>
<evidence type="ECO:0008006" key="2">
    <source>
        <dbReference type="Google" id="ProtNLM"/>
    </source>
</evidence>
<reference evidence="1" key="1">
    <citation type="submission" date="2019-08" db="EMBL/GenBank/DDBJ databases">
        <authorList>
            <person name="Kucharzyk K."/>
            <person name="Murdoch R.W."/>
            <person name="Higgins S."/>
            <person name="Loffler F."/>
        </authorList>
    </citation>
    <scope>NUCLEOTIDE SEQUENCE</scope>
</reference>
<protein>
    <recommendedName>
        <fullName evidence="2">ROK family protein</fullName>
    </recommendedName>
</protein>
<dbReference type="InterPro" id="IPR043129">
    <property type="entry name" value="ATPase_NBD"/>
</dbReference>
<gene>
    <name evidence="1" type="ORF">SDC9_171803</name>
</gene>
<dbReference type="Gene3D" id="3.30.420.40">
    <property type="match status" value="1"/>
</dbReference>
<evidence type="ECO:0000313" key="1">
    <source>
        <dbReference type="EMBL" id="MPN24405.1"/>
    </source>
</evidence>
<dbReference type="SUPFAM" id="SSF53067">
    <property type="entry name" value="Actin-like ATPase domain"/>
    <property type="match status" value="1"/>
</dbReference>